<dbReference type="AlphaFoldDB" id="A0A430FKU3"/>
<dbReference type="PANTHER" id="PTHR30204">
    <property type="entry name" value="REDOX-CYCLING DRUG-SENSING TRANSCRIPTIONAL ACTIVATOR SOXR"/>
    <property type="match status" value="1"/>
</dbReference>
<comment type="caution">
    <text evidence="3">The sequence shown here is derived from an EMBL/GenBank/DDBJ whole genome shotgun (WGS) entry which is preliminary data.</text>
</comment>
<organism evidence="3 4">
    <name type="scientific">Bifidobacterium goeldii</name>
    <dbReference type="NCBI Taxonomy" id="2306975"/>
    <lineage>
        <taxon>Bacteria</taxon>
        <taxon>Bacillati</taxon>
        <taxon>Actinomycetota</taxon>
        <taxon>Actinomycetes</taxon>
        <taxon>Bifidobacteriales</taxon>
        <taxon>Bifidobacteriaceae</taxon>
        <taxon>Bifidobacterium</taxon>
    </lineage>
</organism>
<dbReference type="SMART" id="SM00422">
    <property type="entry name" value="HTH_MERR"/>
    <property type="match status" value="1"/>
</dbReference>
<dbReference type="EMBL" id="QXGL01000003">
    <property type="protein sequence ID" value="RSX53328.1"/>
    <property type="molecule type" value="Genomic_DNA"/>
</dbReference>
<accession>A0A430FKU3</accession>
<evidence type="ECO:0000313" key="4">
    <source>
        <dbReference type="Proteomes" id="UP000287533"/>
    </source>
</evidence>
<dbReference type="PROSITE" id="PS50937">
    <property type="entry name" value="HTH_MERR_2"/>
    <property type="match status" value="1"/>
</dbReference>
<name>A0A430FKU3_9BIFI</name>
<evidence type="ECO:0000256" key="1">
    <source>
        <dbReference type="ARBA" id="ARBA00023125"/>
    </source>
</evidence>
<feature type="domain" description="HTH merR-type" evidence="2">
    <location>
        <begin position="36"/>
        <end position="106"/>
    </location>
</feature>
<evidence type="ECO:0000313" key="3">
    <source>
        <dbReference type="EMBL" id="RSX53328.1"/>
    </source>
</evidence>
<keyword evidence="4" id="KW-1185">Reference proteome</keyword>
<dbReference type="InterPro" id="IPR047057">
    <property type="entry name" value="MerR_fam"/>
</dbReference>
<dbReference type="GO" id="GO:0003700">
    <property type="term" value="F:DNA-binding transcription factor activity"/>
    <property type="evidence" value="ECO:0007669"/>
    <property type="project" value="InterPro"/>
</dbReference>
<evidence type="ECO:0000259" key="2">
    <source>
        <dbReference type="PROSITE" id="PS50937"/>
    </source>
</evidence>
<sequence>MRGCTDYMSHRSYRRVAGLLQVLEVRNVRGMSTTTWHTIREASIISGLPESTLRYYEQIGIIDPIARDPSSGHRAYTDEDIQALVTVSCLSATGMPLDAMREYLQNRFDGPEGARRQMELLDAQALRLAAKAESIRMQQAYVSFKTLYWRAVAEGHDDEAQRLLDENRDIVERVKRIAAK</sequence>
<protein>
    <submittedName>
        <fullName evidence="3">Transcriptional regulator, MerR family</fullName>
    </submittedName>
</protein>
<dbReference type="InterPro" id="IPR009061">
    <property type="entry name" value="DNA-bd_dom_put_sf"/>
</dbReference>
<dbReference type="Gene3D" id="1.10.1660.10">
    <property type="match status" value="1"/>
</dbReference>
<keyword evidence="1" id="KW-0238">DNA-binding</keyword>
<dbReference type="PANTHER" id="PTHR30204:SF98">
    <property type="entry name" value="HTH-TYPE TRANSCRIPTIONAL REGULATOR ADHR"/>
    <property type="match status" value="1"/>
</dbReference>
<dbReference type="GO" id="GO:0003677">
    <property type="term" value="F:DNA binding"/>
    <property type="evidence" value="ECO:0007669"/>
    <property type="project" value="UniProtKB-KW"/>
</dbReference>
<dbReference type="InterPro" id="IPR000551">
    <property type="entry name" value="MerR-type_HTH_dom"/>
</dbReference>
<dbReference type="SUPFAM" id="SSF46955">
    <property type="entry name" value="Putative DNA-binding domain"/>
    <property type="match status" value="1"/>
</dbReference>
<reference evidence="3 4" key="1">
    <citation type="submission" date="2018-09" db="EMBL/GenBank/DDBJ databases">
        <title>Characterization of the phylogenetic diversity of five novel species belonging to the genus Bifidobacterium.</title>
        <authorList>
            <person name="Lugli G.A."/>
            <person name="Duranti S."/>
            <person name="Milani C."/>
        </authorList>
    </citation>
    <scope>NUCLEOTIDE SEQUENCE [LARGE SCALE GENOMIC DNA]</scope>
    <source>
        <strain evidence="3 4">2034B</strain>
    </source>
</reference>
<gene>
    <name evidence="3" type="ORF">D2E25_1301</name>
</gene>
<dbReference type="Proteomes" id="UP000287533">
    <property type="component" value="Unassembled WGS sequence"/>
</dbReference>
<proteinExistence type="predicted"/>
<dbReference type="Pfam" id="PF13411">
    <property type="entry name" value="MerR_1"/>
    <property type="match status" value="1"/>
</dbReference>